<evidence type="ECO:0000313" key="3">
    <source>
        <dbReference type="Proteomes" id="UP000469424"/>
    </source>
</evidence>
<sequence length="251" mass="28052">MRLNPVGTHLYIDLKFPCQQKGEKSPVVIFSHTFGGNATDNRRMQRILIAGGIAVCSFDFRGGSGYKSGRSRGDMRAMSIFTQKDDLDSVIDLVKEQDGIDPQRIYLLGASQGGLVSALVAGNRPEEIRGLFLAYPAMCIPDDAKRRYASLEEVPDEVEIMGLTVGKTYYQYLLDYNFQKEIRKYKGKVFIFHGDNDEIVDASYSERAATMYDNAKLYILHGEGHGFSKKIQRLLARFIINEILGAAKASS</sequence>
<accession>A0A6N7XJW8</accession>
<dbReference type="EMBL" id="VUNA01000001">
    <property type="protein sequence ID" value="MST69891.1"/>
    <property type="molecule type" value="Genomic_DNA"/>
</dbReference>
<keyword evidence="3" id="KW-1185">Reference proteome</keyword>
<dbReference type="PANTHER" id="PTHR22946">
    <property type="entry name" value="DIENELACTONE HYDROLASE DOMAIN-CONTAINING PROTEIN-RELATED"/>
    <property type="match status" value="1"/>
</dbReference>
<organism evidence="2 3">
    <name type="scientific">Mogibacterium kristiansenii</name>
    <dbReference type="NCBI Taxonomy" id="2606708"/>
    <lineage>
        <taxon>Bacteria</taxon>
        <taxon>Bacillati</taxon>
        <taxon>Bacillota</taxon>
        <taxon>Clostridia</taxon>
        <taxon>Peptostreptococcales</taxon>
        <taxon>Anaerovoracaceae</taxon>
        <taxon>Mogibacterium</taxon>
    </lineage>
</organism>
<dbReference type="Gene3D" id="3.40.50.1820">
    <property type="entry name" value="alpha/beta hydrolase"/>
    <property type="match status" value="1"/>
</dbReference>
<dbReference type="InterPro" id="IPR029058">
    <property type="entry name" value="AB_hydrolase_fold"/>
</dbReference>
<dbReference type="InterPro" id="IPR001375">
    <property type="entry name" value="Peptidase_S9_cat"/>
</dbReference>
<name>A0A6N7XJW8_9FIRM</name>
<dbReference type="AlphaFoldDB" id="A0A6N7XJW8"/>
<keyword evidence="2" id="KW-0378">Hydrolase</keyword>
<evidence type="ECO:0000313" key="2">
    <source>
        <dbReference type="EMBL" id="MST69891.1"/>
    </source>
</evidence>
<dbReference type="GO" id="GO:0008236">
    <property type="term" value="F:serine-type peptidase activity"/>
    <property type="evidence" value="ECO:0007669"/>
    <property type="project" value="InterPro"/>
</dbReference>
<dbReference type="RefSeq" id="WP_154553447.1">
    <property type="nucleotide sequence ID" value="NZ_JAQXUZ010000004.1"/>
</dbReference>
<evidence type="ECO:0000259" key="1">
    <source>
        <dbReference type="Pfam" id="PF00326"/>
    </source>
</evidence>
<gene>
    <name evidence="2" type="ORF">FYJ65_00810</name>
</gene>
<dbReference type="Pfam" id="PF00326">
    <property type="entry name" value="Peptidase_S9"/>
    <property type="match status" value="1"/>
</dbReference>
<dbReference type="GO" id="GO:0006508">
    <property type="term" value="P:proteolysis"/>
    <property type="evidence" value="ECO:0007669"/>
    <property type="project" value="InterPro"/>
</dbReference>
<dbReference type="Proteomes" id="UP000469424">
    <property type="component" value="Unassembled WGS sequence"/>
</dbReference>
<feature type="domain" description="Peptidase S9 prolyl oligopeptidase catalytic" evidence="1">
    <location>
        <begin position="47"/>
        <end position="230"/>
    </location>
</feature>
<comment type="caution">
    <text evidence="2">The sequence shown here is derived from an EMBL/GenBank/DDBJ whole genome shotgun (WGS) entry which is preliminary data.</text>
</comment>
<proteinExistence type="predicted"/>
<dbReference type="SUPFAM" id="SSF53474">
    <property type="entry name" value="alpha/beta-Hydrolases"/>
    <property type="match status" value="1"/>
</dbReference>
<protein>
    <submittedName>
        <fullName evidence="2">Alpha/beta fold hydrolase</fullName>
    </submittedName>
</protein>
<reference evidence="2 3" key="1">
    <citation type="submission" date="2019-08" db="EMBL/GenBank/DDBJ databases">
        <title>In-depth cultivation of the pig gut microbiome towards novel bacterial diversity and tailored functional studies.</title>
        <authorList>
            <person name="Wylensek D."/>
            <person name="Hitch T.C.A."/>
            <person name="Clavel T."/>
        </authorList>
    </citation>
    <scope>NUCLEOTIDE SEQUENCE [LARGE SCALE GENOMIC DNA]</scope>
    <source>
        <strain evidence="2 3">WCA-MUC-591-APC-4B</strain>
    </source>
</reference>
<dbReference type="InterPro" id="IPR050261">
    <property type="entry name" value="FrsA_esterase"/>
</dbReference>